<evidence type="ECO:0000313" key="12">
    <source>
        <dbReference type="EMBL" id="KAH9521251.1"/>
    </source>
</evidence>
<keyword evidence="5 9" id="KW-0378">Hydrolase</keyword>
<dbReference type="GO" id="GO:0046033">
    <property type="term" value="P:AMP metabolic process"/>
    <property type="evidence" value="ECO:0007669"/>
    <property type="project" value="TreeGrafter"/>
</dbReference>
<dbReference type="InterPro" id="IPR006650">
    <property type="entry name" value="A/AMP_deam_AS"/>
</dbReference>
<dbReference type="InterPro" id="IPR006329">
    <property type="entry name" value="AMPD"/>
</dbReference>
<dbReference type="PIRSF" id="PIRSF001251">
    <property type="entry name" value="AMP_deaminase_met"/>
    <property type="match status" value="1"/>
</dbReference>
<dbReference type="InterPro" id="IPR032466">
    <property type="entry name" value="Metal_Hydrolase"/>
</dbReference>
<dbReference type="GO" id="GO:0032264">
    <property type="term" value="P:IMP salvage"/>
    <property type="evidence" value="ECO:0007669"/>
    <property type="project" value="InterPro"/>
</dbReference>
<reference evidence="12" key="1">
    <citation type="submission" date="2013-05" db="EMBL/GenBank/DDBJ databases">
        <authorList>
            <person name="Yim A.K.Y."/>
            <person name="Chan T.F."/>
            <person name="Ji K.M."/>
            <person name="Liu X.Y."/>
            <person name="Zhou J.W."/>
            <person name="Li R.Q."/>
            <person name="Yang K.Y."/>
            <person name="Li J."/>
            <person name="Li M."/>
            <person name="Law P.T.W."/>
            <person name="Wu Y.L."/>
            <person name="Cai Z.L."/>
            <person name="Qin H."/>
            <person name="Bao Y."/>
            <person name="Leung R.K.K."/>
            <person name="Ng P.K.S."/>
            <person name="Zou J."/>
            <person name="Zhong X.J."/>
            <person name="Ran P.X."/>
            <person name="Zhong N.S."/>
            <person name="Liu Z.G."/>
            <person name="Tsui S.K.W."/>
        </authorList>
    </citation>
    <scope>NUCLEOTIDE SEQUENCE</scope>
    <source>
        <strain evidence="12">Derf</strain>
        <tissue evidence="12">Whole organism</tissue>
    </source>
</reference>
<keyword evidence="4 9" id="KW-0479">Metal-binding</keyword>
<dbReference type="AlphaFoldDB" id="A0A922I3B4"/>
<dbReference type="NCBIfam" id="TIGR01429">
    <property type="entry name" value="AMP_deaminase"/>
    <property type="match status" value="1"/>
</dbReference>
<dbReference type="FunFam" id="3.20.20.140:FF:000035">
    <property type="entry name" value="Probable amp deaminase"/>
    <property type="match status" value="1"/>
</dbReference>
<gene>
    <name evidence="12" type="primary">AMPD3_1</name>
    <name evidence="12" type="ORF">DERF_004924</name>
    <name evidence="11" type="ORF">HUG17_7827</name>
</gene>
<dbReference type="FunFam" id="4.10.800.20:FF:000001">
    <property type="entry name" value="AMP deaminase"/>
    <property type="match status" value="1"/>
</dbReference>
<keyword evidence="6" id="KW-0862">Zinc</keyword>
<reference evidence="11" key="3">
    <citation type="journal article" date="2021" name="World Allergy Organ. J.">
        <title>Chromosome-level assembly of Dermatophagoides farinae genome and transcriptome reveals two novel allergens Der f 37 and Der f 39.</title>
        <authorList>
            <person name="Chen J."/>
            <person name="Cai Z."/>
            <person name="Fan D."/>
            <person name="Hu J."/>
            <person name="Hou Y."/>
            <person name="He Y."/>
            <person name="Zhang Z."/>
            <person name="Zhao Z."/>
            <person name="Gao P."/>
            <person name="Hu W."/>
            <person name="Sun J."/>
            <person name="Li J."/>
            <person name="Ji K."/>
        </authorList>
    </citation>
    <scope>NUCLEOTIDE SEQUENCE</scope>
    <source>
        <strain evidence="11">JKM2019</strain>
    </source>
</reference>
<dbReference type="GO" id="GO:0005829">
    <property type="term" value="C:cytosol"/>
    <property type="evidence" value="ECO:0007669"/>
    <property type="project" value="TreeGrafter"/>
</dbReference>
<dbReference type="CDD" id="cd01319">
    <property type="entry name" value="AMPD"/>
    <property type="match status" value="1"/>
</dbReference>
<dbReference type="EC" id="3.5.4.6" evidence="9"/>
<comment type="catalytic activity">
    <reaction evidence="9">
        <text>AMP + H2O + H(+) = IMP + NH4(+)</text>
        <dbReference type="Rhea" id="RHEA:14777"/>
        <dbReference type="ChEBI" id="CHEBI:15377"/>
        <dbReference type="ChEBI" id="CHEBI:15378"/>
        <dbReference type="ChEBI" id="CHEBI:28938"/>
        <dbReference type="ChEBI" id="CHEBI:58053"/>
        <dbReference type="ChEBI" id="CHEBI:456215"/>
        <dbReference type="EC" id="3.5.4.6"/>
    </reaction>
</comment>
<evidence type="ECO:0000256" key="6">
    <source>
        <dbReference type="ARBA" id="ARBA00022833"/>
    </source>
</evidence>
<evidence type="ECO:0000256" key="2">
    <source>
        <dbReference type="ARBA" id="ARBA00004955"/>
    </source>
</evidence>
<dbReference type="GO" id="GO:0046872">
    <property type="term" value="F:metal ion binding"/>
    <property type="evidence" value="ECO:0007669"/>
    <property type="project" value="UniProtKB-KW"/>
</dbReference>
<comment type="pathway">
    <text evidence="2">Purine metabolism; IMP biosynthesis via salvage pathway; IMP from AMP: step 1/1.</text>
</comment>
<sequence length="785" mass="91855">MIEHMERLVRGSDLKKENEILMKASVLDDDEIEEDDEVAAATASKIPRDISNHSELSVKEISAPYTVPHYPIELEEQKKIAAQQLAQQIALKELEERAIHDEESISNAGIQRIQHAESIDPTACLAGQTTSSILNQLDFQRVYISGEYSFGAEDPKIYQSLRRAMRLREIYMQEAFQTFPEMAKRILHRTHKSSYQPETVNYDEPPVIADPWNIKIPEDLNCILKIEDGVIHVYKTKEDFEGKKRAYNLRPFNNFIEDMKFMCNIITDGPLKSHCYKRLAYLTYKYQLHVLLNEMNELRSQKAVPHRDFYNTRKVDTHIHAASCMNQKHLLRFIKKTIKTRRNDYVCLENGKPLTLEQVFDSLNLTSYDLSVDMLDVHADRNTFHRFDKFNAKYNPIGESRLREIFLKTDNYIKGVYFAEILKEVMNDLEESKYQQAELRLSIYGRKPSEWDDLAKWALTNNVYSDTVRWIIQIPRLYDVYRANKILENFEQMLENIFMPLFEVTNNPNSHPELHVFLHYVTGFDSVDDESKHENPMFDKEITLPNKWSDEENPPYNYYLYYMYANMVILNHFRKERGFNTLVLRPHCGEAGNIQHLIGGFLLAENISHGLLLRKVPVLQYLYYLTQIGIAMSPLSNNSLFLNYHRNPLPEFASRGLCVSLSTDDPLQFHFTKEPLMEEYSIATQVWKLSSCDMSELARNSVLMSGFPAEFKQHWIGANYHREGVEGNDIQRTNLPGIRVSYRYETLLDELDHLRSDDKNWERQKRTSVTDKTHSKSSLPHKRLI</sequence>
<evidence type="ECO:0000256" key="7">
    <source>
        <dbReference type="ARBA" id="ARBA00023080"/>
    </source>
</evidence>
<dbReference type="PROSITE" id="PS00485">
    <property type="entry name" value="A_DEAMINASE"/>
    <property type="match status" value="1"/>
</dbReference>
<comment type="caution">
    <text evidence="12">The sequence shown here is derived from an EMBL/GenBank/DDBJ whole genome shotgun (WGS) entry which is preliminary data.</text>
</comment>
<dbReference type="Gene3D" id="4.10.800.20">
    <property type="match status" value="1"/>
</dbReference>
<evidence type="ECO:0000256" key="8">
    <source>
        <dbReference type="ARBA" id="ARBA00054146"/>
    </source>
</evidence>
<comment type="similarity">
    <text evidence="3 9">Belongs to the metallo-dependent hydrolases superfamily. Adenosine and AMP deaminases family.</text>
</comment>
<dbReference type="PANTHER" id="PTHR11359">
    <property type="entry name" value="AMP DEAMINASE"/>
    <property type="match status" value="1"/>
</dbReference>
<feature type="compositionally biased region" description="Basic and acidic residues" evidence="10">
    <location>
        <begin position="761"/>
        <end position="774"/>
    </location>
</feature>
<reference evidence="11" key="2">
    <citation type="submission" date="2020-06" db="EMBL/GenBank/DDBJ databases">
        <authorList>
            <person name="Ji K."/>
            <person name="Li J."/>
        </authorList>
    </citation>
    <scope>NUCLEOTIDE SEQUENCE</scope>
    <source>
        <strain evidence="11">JKM2019</strain>
        <tissue evidence="11">Whole body</tissue>
    </source>
</reference>
<evidence type="ECO:0000256" key="3">
    <source>
        <dbReference type="ARBA" id="ARBA00006676"/>
    </source>
</evidence>
<comment type="cofactor">
    <cofactor evidence="1 9">
        <name>Zn(2+)</name>
        <dbReference type="ChEBI" id="CHEBI:29105"/>
    </cofactor>
</comment>
<evidence type="ECO:0000313" key="13">
    <source>
        <dbReference type="Proteomes" id="UP000790347"/>
    </source>
</evidence>
<evidence type="ECO:0000256" key="4">
    <source>
        <dbReference type="ARBA" id="ARBA00022723"/>
    </source>
</evidence>
<protein>
    <recommendedName>
        <fullName evidence="9">AMP deaminase</fullName>
        <ecNumber evidence="9">3.5.4.6</ecNumber>
    </recommendedName>
</protein>
<dbReference type="EMBL" id="ASGP02000002">
    <property type="protein sequence ID" value="KAH9521251.1"/>
    <property type="molecule type" value="Genomic_DNA"/>
</dbReference>
<evidence type="ECO:0000313" key="11">
    <source>
        <dbReference type="EMBL" id="KAH7640360.1"/>
    </source>
</evidence>
<feature type="region of interest" description="Disordered" evidence="10">
    <location>
        <begin position="761"/>
        <end position="785"/>
    </location>
</feature>
<accession>A0A922I3B4</accession>
<evidence type="ECO:0000256" key="9">
    <source>
        <dbReference type="PIRNR" id="PIRNR001251"/>
    </source>
</evidence>
<dbReference type="SUPFAM" id="SSF51556">
    <property type="entry name" value="Metallo-dependent hydrolases"/>
    <property type="match status" value="1"/>
</dbReference>
<keyword evidence="13" id="KW-1185">Reference proteome</keyword>
<name>A0A922I3B4_DERFA</name>
<evidence type="ECO:0000256" key="1">
    <source>
        <dbReference type="ARBA" id="ARBA00001947"/>
    </source>
</evidence>
<organism evidence="12 13">
    <name type="scientific">Dermatophagoides farinae</name>
    <name type="common">American house dust mite</name>
    <dbReference type="NCBI Taxonomy" id="6954"/>
    <lineage>
        <taxon>Eukaryota</taxon>
        <taxon>Metazoa</taxon>
        <taxon>Ecdysozoa</taxon>
        <taxon>Arthropoda</taxon>
        <taxon>Chelicerata</taxon>
        <taxon>Arachnida</taxon>
        <taxon>Acari</taxon>
        <taxon>Acariformes</taxon>
        <taxon>Sarcoptiformes</taxon>
        <taxon>Astigmata</taxon>
        <taxon>Psoroptidia</taxon>
        <taxon>Analgoidea</taxon>
        <taxon>Pyroglyphidae</taxon>
        <taxon>Dermatophagoidinae</taxon>
        <taxon>Dermatophagoides</taxon>
    </lineage>
</organism>
<proteinExistence type="inferred from homology"/>
<dbReference type="Proteomes" id="UP000790347">
    <property type="component" value="Unassembled WGS sequence"/>
</dbReference>
<dbReference type="GO" id="GO:0003876">
    <property type="term" value="F:AMP deaminase activity"/>
    <property type="evidence" value="ECO:0007669"/>
    <property type="project" value="UniProtKB-EC"/>
</dbReference>
<evidence type="ECO:0000256" key="10">
    <source>
        <dbReference type="SAM" id="MobiDB-lite"/>
    </source>
</evidence>
<dbReference type="Gene3D" id="3.20.20.140">
    <property type="entry name" value="Metal-dependent hydrolases"/>
    <property type="match status" value="1"/>
</dbReference>
<keyword evidence="7" id="KW-0546">Nucleotide metabolism</keyword>
<dbReference type="EMBL" id="SDOV01000005">
    <property type="protein sequence ID" value="KAH7640360.1"/>
    <property type="molecule type" value="Genomic_DNA"/>
</dbReference>
<evidence type="ECO:0000256" key="5">
    <source>
        <dbReference type="ARBA" id="ARBA00022801"/>
    </source>
</evidence>
<dbReference type="PANTHER" id="PTHR11359:SF0">
    <property type="entry name" value="AMP DEAMINASE"/>
    <property type="match status" value="1"/>
</dbReference>
<reference evidence="12" key="4">
    <citation type="journal article" date="2022" name="Res Sq">
        <title>Comparative Genomics Reveals Insights into the Divergent Evolution of Astigmatic Mites and Household Pest Adaptations.</title>
        <authorList>
            <person name="Xiong Q."/>
            <person name="Wan A.T.-Y."/>
            <person name="Liu X.-Y."/>
            <person name="Fung C.S.-H."/>
            <person name="Xiao X."/>
            <person name="Malainual N."/>
            <person name="Hou J."/>
            <person name="Wang L."/>
            <person name="Wang M."/>
            <person name="Yang K."/>
            <person name="Cui Y."/>
            <person name="Leung E."/>
            <person name="Nong W."/>
            <person name="Shin S.-K."/>
            <person name="Au S."/>
            <person name="Jeong K.Y."/>
            <person name="Chew F.T."/>
            <person name="Hui J."/>
            <person name="Leung T.F."/>
            <person name="Tungtrongchitr A."/>
            <person name="Zhong N."/>
            <person name="Liu Z."/>
            <person name="Tsui S."/>
        </authorList>
    </citation>
    <scope>NUCLEOTIDE SEQUENCE</scope>
    <source>
        <strain evidence="12">Derf</strain>
        <tissue evidence="12">Whole organism</tissue>
    </source>
</reference>
<dbReference type="Pfam" id="PF19326">
    <property type="entry name" value="AMP_deaminase"/>
    <property type="match status" value="1"/>
</dbReference>
<dbReference type="Proteomes" id="UP000828236">
    <property type="component" value="Unassembled WGS sequence"/>
</dbReference>
<comment type="function">
    <text evidence="8">AMP deaminase plays a critical role in energy metabolism. Catalyzes the deamination of AMP to IMP and plays an important role in the purine nucleotide cycle.</text>
</comment>